<evidence type="ECO:0000256" key="2">
    <source>
        <dbReference type="ARBA" id="ARBA00022741"/>
    </source>
</evidence>
<gene>
    <name evidence="6" type="ORF">M9Y10_037177</name>
</gene>
<dbReference type="Pfam" id="PF00069">
    <property type="entry name" value="Pkinase"/>
    <property type="match status" value="1"/>
</dbReference>
<dbReference type="PANTHER" id="PTHR44329">
    <property type="entry name" value="SERINE/THREONINE-PROTEIN KINASE TNNI3K-RELATED"/>
    <property type="match status" value="1"/>
</dbReference>
<evidence type="ECO:0000256" key="4">
    <source>
        <dbReference type="PROSITE-ProRule" id="PRU10141"/>
    </source>
</evidence>
<dbReference type="SMART" id="SM00220">
    <property type="entry name" value="S_TKc"/>
    <property type="match status" value="2"/>
</dbReference>
<reference evidence="6 7" key="1">
    <citation type="submission" date="2024-04" db="EMBL/GenBank/DDBJ databases">
        <title>Tritrichomonas musculus Genome.</title>
        <authorList>
            <person name="Alves-Ferreira E."/>
            <person name="Grigg M."/>
            <person name="Lorenzi H."/>
            <person name="Galac M."/>
        </authorList>
    </citation>
    <scope>NUCLEOTIDE SEQUENCE [LARGE SCALE GENOMIC DNA]</scope>
    <source>
        <strain evidence="6 7">EAF2021</strain>
    </source>
</reference>
<dbReference type="PROSITE" id="PS50011">
    <property type="entry name" value="PROTEIN_KINASE_DOM"/>
    <property type="match status" value="3"/>
</dbReference>
<keyword evidence="1" id="KW-0418">Kinase</keyword>
<dbReference type="PROSITE" id="PS00108">
    <property type="entry name" value="PROTEIN_KINASE_ST"/>
    <property type="match status" value="2"/>
</dbReference>
<protein>
    <recommendedName>
        <fullName evidence="5">Protein kinase domain-containing protein</fullName>
    </recommendedName>
</protein>
<dbReference type="EMBL" id="JAPFFF010000062">
    <property type="protein sequence ID" value="KAK8837122.1"/>
    <property type="molecule type" value="Genomic_DNA"/>
</dbReference>
<feature type="domain" description="Protein kinase" evidence="5">
    <location>
        <begin position="786"/>
        <end position="1061"/>
    </location>
</feature>
<evidence type="ECO:0000256" key="1">
    <source>
        <dbReference type="ARBA" id="ARBA00022527"/>
    </source>
</evidence>
<name>A0ABR2GUT1_9EUKA</name>
<keyword evidence="1" id="KW-0808">Transferase</keyword>
<sequence length="1145" mass="134239">MSTKLHIEYSLKGSEDTYVQDIEKKSLSVKEFLEIISVKHNQKFNKLFTKGSQIKPDDNLSEYCNGANIVLIAQSSDNHQKNMLDIEPKRQDILPLFFDDMTNFKVNKIIRDDLQLTEIYEVEHKKSSEKYLAEFRIVNWHLYNVDINYYKSCFEQIFSKIYHGAISNYIGASVRDFDHSKNIVLLTDFYSNRSLNDFLKTEKHGFTIPHFTNTHRMIILYGIASGMSYFHSKSIPSLYPKIISTNIYLDDYLFPKICFYGLGKDVRHISDARTFGEEYFDTTTGWENEVFLYSLIVYEILMKEKAFPDISLALFRKLYNKNYRPKIDEKLPVCFKLLIESCWSKDVANRPTFKDIVNMLKSNQEEFILPGVDKDIYFEYIKMLDEYEINFEKTKNKIPFQKFIEKNSGKFKKFVRSMNEIDYEIKEDDDTVPNQLENVEYLDLSKYSKQKKIGEGLFGLVFKVKNNETNEINAAKVSIKQIHQNERNKINIYREALIISKLNHPCILKFIGYSPTDFVNQNKPVIITEYNSNGTLRQLLDLEQKGVQINEWNDTKKLICIYGIASCMSYLHSKGIIHRDLKPDNILLDDYLNPKLANFCYSIYCEEINKSCKEIKGMPKYFAPEIFEREEYSKASDVYAFSLIIFEIICCEKPFGGNSIYQIMTKVLEGQRPSINEVIPQCYQKLITSCWSQDPIKRPSFDAIINDLKLNEEFICSNVNREEFLDYIKYIDEYLTTYEQKHRAIQYEYFLSKTNKSYQKVDLSSMQKKIVMELNLNVPSINIDDFVRKQFIGKGSFAKIYTIQEKSSGAIYAAKITQNCLDEVYSDDFVGHIREVNIISKLNHPCILKFIGYSPVNFKHKEKPVIITEYVPKCSLAEAIKRERQGIAFQDWNPTTKLMIIYGIAAAMQYLHGHNIIHRDLKPDNILLDDNFYPKIADFGLSKEVENDVNNKISSEYKIKGTPIYCSPEIFDSYEYTKAGDVYAFGMIVYEIITNEIPFKNIKSLTHLMIEVIKGTRPEIKFLIPCHDYSYLIAECWHRYPSFRPSFEKIVQNLKYAHSFNYNDIDKNRYFDYVSSIDEYFSKHEKDSLKENIILSPKFEEIPEKKLTSNNNDQNEKINEETEVIERQETKEDSLVNCKKIIEKI</sequence>
<dbReference type="Pfam" id="PF07714">
    <property type="entry name" value="PK_Tyr_Ser-Thr"/>
    <property type="match status" value="2"/>
</dbReference>
<dbReference type="InterPro" id="IPR017441">
    <property type="entry name" value="Protein_kinase_ATP_BS"/>
</dbReference>
<dbReference type="SUPFAM" id="SSF56112">
    <property type="entry name" value="Protein kinase-like (PK-like)"/>
    <property type="match status" value="3"/>
</dbReference>
<evidence type="ECO:0000259" key="5">
    <source>
        <dbReference type="PROSITE" id="PS50011"/>
    </source>
</evidence>
<proteinExistence type="predicted"/>
<keyword evidence="7" id="KW-1185">Reference proteome</keyword>
<dbReference type="InterPro" id="IPR011009">
    <property type="entry name" value="Kinase-like_dom_sf"/>
</dbReference>
<accession>A0ABR2GUT1</accession>
<dbReference type="InterPro" id="IPR001245">
    <property type="entry name" value="Ser-Thr/Tyr_kinase_cat_dom"/>
</dbReference>
<dbReference type="PROSITE" id="PS00107">
    <property type="entry name" value="PROTEIN_KINASE_ATP"/>
    <property type="match status" value="1"/>
</dbReference>
<feature type="domain" description="Protein kinase" evidence="5">
    <location>
        <begin position="33"/>
        <end position="368"/>
    </location>
</feature>
<keyword evidence="2 4" id="KW-0547">Nucleotide-binding</keyword>
<keyword evidence="3 4" id="KW-0067">ATP-binding</keyword>
<comment type="caution">
    <text evidence="6">The sequence shown here is derived from an EMBL/GenBank/DDBJ whole genome shotgun (WGS) entry which is preliminary data.</text>
</comment>
<dbReference type="PANTHER" id="PTHR44329:SF214">
    <property type="entry name" value="PROTEIN KINASE DOMAIN-CONTAINING PROTEIN"/>
    <property type="match status" value="1"/>
</dbReference>
<dbReference type="InterPro" id="IPR000719">
    <property type="entry name" value="Prot_kinase_dom"/>
</dbReference>
<dbReference type="PRINTS" id="PR00109">
    <property type="entry name" value="TYRKINASE"/>
</dbReference>
<organism evidence="6 7">
    <name type="scientific">Tritrichomonas musculus</name>
    <dbReference type="NCBI Taxonomy" id="1915356"/>
    <lineage>
        <taxon>Eukaryota</taxon>
        <taxon>Metamonada</taxon>
        <taxon>Parabasalia</taxon>
        <taxon>Tritrichomonadida</taxon>
        <taxon>Tritrichomonadidae</taxon>
        <taxon>Tritrichomonas</taxon>
    </lineage>
</organism>
<keyword evidence="1" id="KW-0723">Serine/threonine-protein kinase</keyword>
<dbReference type="Gene3D" id="1.10.510.10">
    <property type="entry name" value="Transferase(Phosphotransferase) domain 1"/>
    <property type="match status" value="3"/>
</dbReference>
<dbReference type="InterPro" id="IPR008271">
    <property type="entry name" value="Ser/Thr_kinase_AS"/>
</dbReference>
<evidence type="ECO:0000313" key="7">
    <source>
        <dbReference type="Proteomes" id="UP001470230"/>
    </source>
</evidence>
<feature type="domain" description="Protein kinase" evidence="5">
    <location>
        <begin position="447"/>
        <end position="715"/>
    </location>
</feature>
<evidence type="ECO:0000256" key="3">
    <source>
        <dbReference type="ARBA" id="ARBA00022840"/>
    </source>
</evidence>
<evidence type="ECO:0000313" key="6">
    <source>
        <dbReference type="EMBL" id="KAK8837122.1"/>
    </source>
</evidence>
<dbReference type="Proteomes" id="UP001470230">
    <property type="component" value="Unassembled WGS sequence"/>
</dbReference>
<feature type="binding site" evidence="4">
    <location>
        <position position="815"/>
    </location>
    <ligand>
        <name>ATP</name>
        <dbReference type="ChEBI" id="CHEBI:30616"/>
    </ligand>
</feature>
<dbReference type="InterPro" id="IPR051681">
    <property type="entry name" value="Ser/Thr_Kinases-Pseudokinases"/>
</dbReference>